<dbReference type="GO" id="GO:0005507">
    <property type="term" value="F:copper ion binding"/>
    <property type="evidence" value="ECO:0007669"/>
    <property type="project" value="TreeGrafter"/>
</dbReference>
<evidence type="ECO:0000256" key="16">
    <source>
        <dbReference type="RuleBase" id="RU362081"/>
    </source>
</evidence>
<dbReference type="Pfam" id="PF00122">
    <property type="entry name" value="E1-E2_ATPase"/>
    <property type="match status" value="1"/>
</dbReference>
<feature type="transmembrane region" description="Helical" evidence="16">
    <location>
        <begin position="178"/>
        <end position="196"/>
    </location>
</feature>
<dbReference type="RefSeq" id="WP_054196256.1">
    <property type="nucleotide sequence ID" value="NZ_CABMKQ010000002.1"/>
</dbReference>
<dbReference type="InterPro" id="IPR036163">
    <property type="entry name" value="HMA_dom_sf"/>
</dbReference>
<keyword evidence="7 16" id="KW-0547">Nucleotide-binding</keyword>
<evidence type="ECO:0000256" key="7">
    <source>
        <dbReference type="ARBA" id="ARBA00022741"/>
    </source>
</evidence>
<dbReference type="Gene3D" id="3.30.70.100">
    <property type="match status" value="1"/>
</dbReference>
<dbReference type="NCBIfam" id="TIGR01494">
    <property type="entry name" value="ATPase_P-type"/>
    <property type="match status" value="1"/>
</dbReference>
<dbReference type="PROSITE" id="PS01229">
    <property type="entry name" value="COF_2"/>
    <property type="match status" value="1"/>
</dbReference>
<dbReference type="SFLD" id="SFLDF00027">
    <property type="entry name" value="p-type_atpase"/>
    <property type="match status" value="1"/>
</dbReference>
<dbReference type="InterPro" id="IPR001757">
    <property type="entry name" value="P_typ_ATPase"/>
</dbReference>
<feature type="transmembrane region" description="Helical" evidence="16">
    <location>
        <begin position="331"/>
        <end position="353"/>
    </location>
</feature>
<dbReference type="GeneID" id="28662171"/>
<feature type="transmembrane region" description="Helical" evidence="16">
    <location>
        <begin position="144"/>
        <end position="166"/>
    </location>
</feature>
<dbReference type="InterPro" id="IPR006121">
    <property type="entry name" value="HMA_dom"/>
</dbReference>
<dbReference type="EC" id="7.2.2.9" evidence="13"/>
<evidence type="ECO:0000256" key="4">
    <source>
        <dbReference type="ARBA" id="ARBA00022553"/>
    </source>
</evidence>
<evidence type="ECO:0000256" key="2">
    <source>
        <dbReference type="ARBA" id="ARBA00004236"/>
    </source>
</evidence>
<comment type="subcellular location">
    <subcellularLocation>
        <location evidence="2 16">Cell membrane</location>
    </subcellularLocation>
    <subcellularLocation>
        <location evidence="1">Endomembrane system</location>
        <topology evidence="1">Multi-pass membrane protein</topology>
    </subcellularLocation>
</comment>
<dbReference type="InterPro" id="IPR023214">
    <property type="entry name" value="HAD_sf"/>
</dbReference>
<evidence type="ECO:0000259" key="17">
    <source>
        <dbReference type="PROSITE" id="PS50846"/>
    </source>
</evidence>
<evidence type="ECO:0000256" key="14">
    <source>
        <dbReference type="ARBA" id="ARBA00040690"/>
    </source>
</evidence>
<dbReference type="PANTHER" id="PTHR43520:SF8">
    <property type="entry name" value="P-TYPE CU(+) TRANSPORTER"/>
    <property type="match status" value="1"/>
</dbReference>
<dbReference type="GO" id="GO:0016887">
    <property type="term" value="F:ATP hydrolysis activity"/>
    <property type="evidence" value="ECO:0007669"/>
    <property type="project" value="InterPro"/>
</dbReference>
<feature type="transmembrane region" description="Helical" evidence="16">
    <location>
        <begin position="89"/>
        <end position="106"/>
    </location>
</feature>
<feature type="domain" description="HMA" evidence="17">
    <location>
        <begin position="3"/>
        <end position="68"/>
    </location>
</feature>
<dbReference type="CDD" id="cd00371">
    <property type="entry name" value="HMA"/>
    <property type="match status" value="1"/>
</dbReference>
<dbReference type="InterPro" id="IPR059000">
    <property type="entry name" value="ATPase_P-type_domA"/>
</dbReference>
<dbReference type="InterPro" id="IPR044492">
    <property type="entry name" value="P_typ_ATPase_HD_dom"/>
</dbReference>
<dbReference type="SUPFAM" id="SSF81653">
    <property type="entry name" value="Calcium ATPase, transduction domain A"/>
    <property type="match status" value="1"/>
</dbReference>
<gene>
    <name evidence="18" type="primary">copA</name>
    <name evidence="18" type="ORF">CCON33237_0501</name>
</gene>
<dbReference type="AlphaFoldDB" id="A0A0M5MII0"/>
<keyword evidence="6 16" id="KW-0479">Metal-binding</keyword>
<feature type="transmembrane region" description="Helical" evidence="16">
    <location>
        <begin position="359"/>
        <end position="385"/>
    </location>
</feature>
<evidence type="ECO:0000256" key="5">
    <source>
        <dbReference type="ARBA" id="ARBA00022692"/>
    </source>
</evidence>
<dbReference type="GO" id="GO:0043682">
    <property type="term" value="F:P-type divalent copper transporter activity"/>
    <property type="evidence" value="ECO:0007669"/>
    <property type="project" value="UniProtKB-EC"/>
</dbReference>
<comment type="similarity">
    <text evidence="3 16">Belongs to the cation transport ATPase (P-type) (TC 3.A.3) family. Type IB subfamily.</text>
</comment>
<dbReference type="PROSITE" id="PS50846">
    <property type="entry name" value="HMA_2"/>
    <property type="match status" value="1"/>
</dbReference>
<dbReference type="FunFam" id="2.70.150.10:FF:000002">
    <property type="entry name" value="Copper-transporting ATPase 1, putative"/>
    <property type="match status" value="1"/>
</dbReference>
<dbReference type="KEGG" id="ccoc:CCON33237_0501"/>
<feature type="transmembrane region" description="Helical" evidence="16">
    <location>
        <begin position="697"/>
        <end position="716"/>
    </location>
</feature>
<dbReference type="GO" id="GO:0012505">
    <property type="term" value="C:endomembrane system"/>
    <property type="evidence" value="ECO:0007669"/>
    <property type="project" value="UniProtKB-SubCell"/>
</dbReference>
<dbReference type="SUPFAM" id="SSF56784">
    <property type="entry name" value="HAD-like"/>
    <property type="match status" value="1"/>
</dbReference>
<evidence type="ECO:0000256" key="12">
    <source>
        <dbReference type="ARBA" id="ARBA00037143"/>
    </source>
</evidence>
<evidence type="ECO:0000256" key="9">
    <source>
        <dbReference type="ARBA" id="ARBA00022967"/>
    </source>
</evidence>
<keyword evidence="10 16" id="KW-1133">Transmembrane helix</keyword>
<evidence type="ECO:0000256" key="13">
    <source>
        <dbReference type="ARBA" id="ARBA00038904"/>
    </source>
</evidence>
<evidence type="ECO:0000313" key="18">
    <source>
        <dbReference type="EMBL" id="ALF47205.1"/>
    </source>
</evidence>
<feature type="transmembrane region" description="Helical" evidence="16">
    <location>
        <begin position="669"/>
        <end position="691"/>
    </location>
</feature>
<dbReference type="PANTHER" id="PTHR43520">
    <property type="entry name" value="ATP7, ISOFORM B"/>
    <property type="match status" value="1"/>
</dbReference>
<dbReference type="Gene3D" id="3.40.50.1000">
    <property type="entry name" value="HAD superfamily/HAD-like"/>
    <property type="match status" value="1"/>
</dbReference>
<dbReference type="InterPro" id="IPR027256">
    <property type="entry name" value="P-typ_ATPase_IB"/>
</dbReference>
<dbReference type="Pfam" id="PF00702">
    <property type="entry name" value="Hydrolase"/>
    <property type="match status" value="1"/>
</dbReference>
<dbReference type="PRINTS" id="PR00119">
    <property type="entry name" value="CATATPASE"/>
</dbReference>
<dbReference type="SUPFAM" id="SSF81665">
    <property type="entry name" value="Calcium ATPase, transmembrane domain M"/>
    <property type="match status" value="1"/>
</dbReference>
<feature type="transmembrane region" description="Helical" evidence="16">
    <location>
        <begin position="112"/>
        <end position="132"/>
    </location>
</feature>
<dbReference type="NCBIfam" id="TIGR01511">
    <property type="entry name" value="ATPase-IB1_Cu"/>
    <property type="match status" value="1"/>
</dbReference>
<dbReference type="Gene3D" id="2.70.150.10">
    <property type="entry name" value="Calcium-transporting ATPase, cytoplasmic transduction domain A"/>
    <property type="match status" value="1"/>
</dbReference>
<dbReference type="GO" id="GO:0005886">
    <property type="term" value="C:plasma membrane"/>
    <property type="evidence" value="ECO:0007669"/>
    <property type="project" value="UniProtKB-SubCell"/>
</dbReference>
<dbReference type="Pfam" id="PF00403">
    <property type="entry name" value="HMA"/>
    <property type="match status" value="1"/>
</dbReference>
<dbReference type="PRINTS" id="PR00943">
    <property type="entry name" value="CUATPASE"/>
</dbReference>
<keyword evidence="4" id="KW-0597">Phosphoprotein</keyword>
<reference evidence="19" key="1">
    <citation type="submission" date="2015-08" db="EMBL/GenBank/DDBJ databases">
        <title>Comparative genomics of the Campylobacter concisus group.</title>
        <authorList>
            <person name="Miller W.G."/>
            <person name="Yee E."/>
            <person name="Chapman M.H."/>
            <person name="Huynh S."/>
            <person name="Bono J.L."/>
            <person name="On S.L.W."/>
            <person name="St Leger J."/>
            <person name="Foster G."/>
            <person name="Parker C.T."/>
        </authorList>
    </citation>
    <scope>NUCLEOTIDE SEQUENCE [LARGE SCALE GENOMIC DNA]</scope>
    <source>
        <strain evidence="19">ATCC 33237</strain>
    </source>
</reference>
<accession>A0A0M5MII0</accession>
<keyword evidence="8 16" id="KW-0067">ATP-binding</keyword>
<evidence type="ECO:0000256" key="15">
    <source>
        <dbReference type="ARBA" id="ARBA00047424"/>
    </source>
</evidence>
<comment type="catalytic activity">
    <reaction evidence="15">
        <text>Cu(2+)(in) + ATP + H2O = Cu(2+)(out) + ADP + phosphate + H(+)</text>
        <dbReference type="Rhea" id="RHEA:10376"/>
        <dbReference type="ChEBI" id="CHEBI:15377"/>
        <dbReference type="ChEBI" id="CHEBI:15378"/>
        <dbReference type="ChEBI" id="CHEBI:29036"/>
        <dbReference type="ChEBI" id="CHEBI:30616"/>
        <dbReference type="ChEBI" id="CHEBI:43474"/>
        <dbReference type="ChEBI" id="CHEBI:456216"/>
        <dbReference type="EC" id="7.2.2.9"/>
    </reaction>
</comment>
<evidence type="ECO:0000256" key="8">
    <source>
        <dbReference type="ARBA" id="ARBA00022840"/>
    </source>
</evidence>
<keyword evidence="11 16" id="KW-0472">Membrane</keyword>
<dbReference type="SFLD" id="SFLDG00002">
    <property type="entry name" value="C1.7:_P-type_atpase_like"/>
    <property type="match status" value="1"/>
</dbReference>
<dbReference type="SUPFAM" id="SSF55008">
    <property type="entry name" value="HMA, heavy metal-associated domain"/>
    <property type="match status" value="1"/>
</dbReference>
<dbReference type="Proteomes" id="UP000066049">
    <property type="component" value="Chromosome"/>
</dbReference>
<keyword evidence="9" id="KW-1278">Translocase</keyword>
<dbReference type="EMBL" id="CP012541">
    <property type="protein sequence ID" value="ALF47205.1"/>
    <property type="molecule type" value="Genomic_DNA"/>
</dbReference>
<evidence type="ECO:0000256" key="3">
    <source>
        <dbReference type="ARBA" id="ARBA00006024"/>
    </source>
</evidence>
<dbReference type="InterPro" id="IPR036412">
    <property type="entry name" value="HAD-like_sf"/>
</dbReference>
<evidence type="ECO:0000313" key="19">
    <source>
        <dbReference type="Proteomes" id="UP000066049"/>
    </source>
</evidence>
<comment type="function">
    <text evidence="12">Probably involved in copper export.</text>
</comment>
<dbReference type="InterPro" id="IPR023298">
    <property type="entry name" value="ATPase_P-typ_TM_dom_sf"/>
</dbReference>
<dbReference type="CDD" id="cd02094">
    <property type="entry name" value="P-type_ATPase_Cu-like"/>
    <property type="match status" value="1"/>
</dbReference>
<evidence type="ECO:0000256" key="10">
    <source>
        <dbReference type="ARBA" id="ARBA00022989"/>
    </source>
</evidence>
<keyword evidence="16" id="KW-1003">Cell membrane</keyword>
<dbReference type="NCBIfam" id="TIGR01525">
    <property type="entry name" value="ATPase-IB_hvy"/>
    <property type="match status" value="1"/>
</dbReference>
<dbReference type="GO" id="GO:0005524">
    <property type="term" value="F:ATP binding"/>
    <property type="evidence" value="ECO:0007669"/>
    <property type="project" value="UniProtKB-UniRule"/>
</dbReference>
<dbReference type="InterPro" id="IPR008250">
    <property type="entry name" value="ATPase_P-typ_transduc_dom_A_sf"/>
</dbReference>
<proteinExistence type="inferred from homology"/>
<dbReference type="GO" id="GO:0055070">
    <property type="term" value="P:copper ion homeostasis"/>
    <property type="evidence" value="ECO:0007669"/>
    <property type="project" value="TreeGrafter"/>
</dbReference>
<dbReference type="PATRIC" id="fig|199.248.peg.527"/>
<evidence type="ECO:0000256" key="6">
    <source>
        <dbReference type="ARBA" id="ARBA00022723"/>
    </source>
</evidence>
<protein>
    <recommendedName>
        <fullName evidence="14">Copper-transporting ATPase</fullName>
        <ecNumber evidence="13">7.2.2.9</ecNumber>
    </recommendedName>
</protein>
<dbReference type="SFLD" id="SFLDS00003">
    <property type="entry name" value="Haloacid_Dehalogenase"/>
    <property type="match status" value="1"/>
</dbReference>
<keyword evidence="5 16" id="KW-0812">Transmembrane</keyword>
<evidence type="ECO:0000256" key="11">
    <source>
        <dbReference type="ARBA" id="ARBA00023136"/>
    </source>
</evidence>
<name>A0A0M5MII0_9BACT</name>
<sequence>MPLKVKLNIAGMSCVNCSTAIEKVSKKIDGVLEANVNFANASGEFVLKDASVREVLEQKIKKLGYFVATNIDEFEAKRDEHITAIRNKFIFAFLASMVIMALEMFVRPSVVVNLAILVLGFLVLAFSGKDFFAHAIEAVKNKNYDMNVLVALGSGSAFLYSLFVVIFSDFIPDDLKNVYVSGAAMIIAFVLLGKYLEERSKAKAGDYLKTLLKISPKTAFLVMPDGHSKEVNVNELKVGDIVIVKNGYNIPSDGVIVQGGAEIDASMLTGESLPVYKEVGDGVFAGTLNTNGYISVKVTKSSYESLLSQILNLLSDASSKKMPIGRLADKIANIFVPSVVAISVLTFFIWIIFSGNFAYAISSAICVLIISCPCALGLATPIAIVSSLARGAKAGILVKNPEVLELIKDAKFVAFDKTGTLSKGQISVKSSNLSEQDLALIASAENLSEHLISKAIVRYAKQKCIDLQKLNGKFQNVVGQGIIYEDENNQIIIGNEKLLLANEVSLNPDESNAIKEATNDGSGVILCAINKKFVGFLTLSDELKDEASDVINELTSLNLQSVILSGDDEKVVASIAKKLNVSKYHANMLPEDKFNEIKELTNHGGVIFVGDGVNDSPSLKEASVGIAMNSGSDIAKGAGDIVLIKNDLRGVTGLVRLANATMANIKENLFWAFMYNAICIPVAAGVLYPVFGLLLSPVYGSMAMCLSSVTVVLNALRLRYLRLKD</sequence>
<evidence type="ECO:0000256" key="1">
    <source>
        <dbReference type="ARBA" id="ARBA00004127"/>
    </source>
</evidence>
<dbReference type="Gene3D" id="3.40.1110.10">
    <property type="entry name" value="Calcium-transporting ATPase, cytoplasmic domain N"/>
    <property type="match status" value="1"/>
</dbReference>
<organism evidence="18 19">
    <name type="scientific">Campylobacter concisus</name>
    <dbReference type="NCBI Taxonomy" id="199"/>
    <lineage>
        <taxon>Bacteria</taxon>
        <taxon>Pseudomonadati</taxon>
        <taxon>Campylobacterota</taxon>
        <taxon>Epsilonproteobacteria</taxon>
        <taxon>Campylobacterales</taxon>
        <taxon>Campylobacteraceae</taxon>
        <taxon>Campylobacter</taxon>
    </lineage>
</organism>
<dbReference type="InterPro" id="IPR023299">
    <property type="entry name" value="ATPase_P-typ_cyto_dom_N"/>
</dbReference>